<sequence length="94" mass="10541">MTVPVAQVPSITLKPSKDNTQVGKLKGNFDQKVFTLFEKLGYDFSNPAKLGELRDEVTGEKIHRLTKSQMKLRKQGYHVATPKFGLGFSLPESF</sequence>
<dbReference type="Proteomes" id="UP001311915">
    <property type="component" value="Unassembled WGS sequence"/>
</dbReference>
<name>A0AAV9KVE9_9SOLN</name>
<comment type="caution">
    <text evidence="1">The sequence shown here is derived from an EMBL/GenBank/DDBJ whole genome shotgun (WGS) entry which is preliminary data.</text>
</comment>
<organism evidence="1 2">
    <name type="scientific">Solanum pinnatisectum</name>
    <name type="common">tansyleaf nightshade</name>
    <dbReference type="NCBI Taxonomy" id="50273"/>
    <lineage>
        <taxon>Eukaryota</taxon>
        <taxon>Viridiplantae</taxon>
        <taxon>Streptophyta</taxon>
        <taxon>Embryophyta</taxon>
        <taxon>Tracheophyta</taxon>
        <taxon>Spermatophyta</taxon>
        <taxon>Magnoliopsida</taxon>
        <taxon>eudicotyledons</taxon>
        <taxon>Gunneridae</taxon>
        <taxon>Pentapetalae</taxon>
        <taxon>asterids</taxon>
        <taxon>lamiids</taxon>
        <taxon>Solanales</taxon>
        <taxon>Solanaceae</taxon>
        <taxon>Solanoideae</taxon>
        <taxon>Solaneae</taxon>
        <taxon>Solanum</taxon>
    </lineage>
</organism>
<reference evidence="1 2" key="1">
    <citation type="submission" date="2023-10" db="EMBL/GenBank/DDBJ databases">
        <title>Genome-Wide Identification Analysis in wild type Solanum Pinnatisectum Reveals Some Genes Defensing Phytophthora Infestans.</title>
        <authorList>
            <person name="Sun C."/>
        </authorList>
    </citation>
    <scope>NUCLEOTIDE SEQUENCE [LARGE SCALE GENOMIC DNA]</scope>
    <source>
        <strain evidence="1">LQN</strain>
        <tissue evidence="1">Leaf</tissue>
    </source>
</reference>
<dbReference type="AlphaFoldDB" id="A0AAV9KVE9"/>
<evidence type="ECO:0000313" key="1">
    <source>
        <dbReference type="EMBL" id="KAK4716569.1"/>
    </source>
</evidence>
<evidence type="ECO:0000313" key="2">
    <source>
        <dbReference type="Proteomes" id="UP001311915"/>
    </source>
</evidence>
<protein>
    <submittedName>
        <fullName evidence="1">Uncharacterized protein</fullName>
    </submittedName>
</protein>
<dbReference type="EMBL" id="JAWPEI010000009">
    <property type="protein sequence ID" value="KAK4716569.1"/>
    <property type="molecule type" value="Genomic_DNA"/>
</dbReference>
<gene>
    <name evidence="1" type="ORF">R3W88_014907</name>
</gene>
<proteinExistence type="predicted"/>
<keyword evidence="2" id="KW-1185">Reference proteome</keyword>
<accession>A0AAV9KVE9</accession>